<feature type="transmembrane region" description="Helical" evidence="7">
    <location>
        <begin position="189"/>
        <end position="214"/>
    </location>
</feature>
<dbReference type="PANTHER" id="PTHR11819">
    <property type="entry name" value="SOLUTE CARRIER FAMILY 5"/>
    <property type="match status" value="1"/>
</dbReference>
<dbReference type="RefSeq" id="WP_345028230.1">
    <property type="nucleotide sequence ID" value="NZ_BAABEY010000018.1"/>
</dbReference>
<comment type="caution">
    <text evidence="8">The sequence shown here is derived from an EMBL/GenBank/DDBJ whole genome shotgun (WGS) entry which is preliminary data.</text>
</comment>
<evidence type="ECO:0000256" key="3">
    <source>
        <dbReference type="ARBA" id="ARBA00022692"/>
    </source>
</evidence>
<feature type="transmembrane region" description="Helical" evidence="7">
    <location>
        <begin position="392"/>
        <end position="417"/>
    </location>
</feature>
<feature type="transmembrane region" description="Helical" evidence="7">
    <location>
        <begin position="275"/>
        <end position="295"/>
    </location>
</feature>
<evidence type="ECO:0000256" key="6">
    <source>
        <dbReference type="RuleBase" id="RU362091"/>
    </source>
</evidence>
<feature type="transmembrane region" description="Helical" evidence="7">
    <location>
        <begin position="47"/>
        <end position="71"/>
    </location>
</feature>
<dbReference type="Gene3D" id="1.20.1730.10">
    <property type="entry name" value="Sodium/glucose cotransporter"/>
    <property type="match status" value="1"/>
</dbReference>
<dbReference type="Proteomes" id="UP001501508">
    <property type="component" value="Unassembled WGS sequence"/>
</dbReference>
<comment type="similarity">
    <text evidence="2 6">Belongs to the sodium:solute symporter (SSF) (TC 2.A.21) family.</text>
</comment>
<keyword evidence="5 7" id="KW-0472">Membrane</keyword>
<evidence type="ECO:0000256" key="1">
    <source>
        <dbReference type="ARBA" id="ARBA00004141"/>
    </source>
</evidence>
<feature type="transmembrane region" description="Helical" evidence="7">
    <location>
        <begin position="155"/>
        <end position="177"/>
    </location>
</feature>
<feature type="transmembrane region" description="Helical" evidence="7">
    <location>
        <begin position="454"/>
        <end position="470"/>
    </location>
</feature>
<accession>A0ABP8LVT0</accession>
<dbReference type="PANTHER" id="PTHR11819:SF195">
    <property type="entry name" value="SODIUM_GLUCOSE COTRANSPORTER 4"/>
    <property type="match status" value="1"/>
</dbReference>
<dbReference type="InterPro" id="IPR001734">
    <property type="entry name" value="Na/solute_symporter"/>
</dbReference>
<protein>
    <submittedName>
        <fullName evidence="8">Sodium/sugar symporter</fullName>
    </submittedName>
</protein>
<sequence length="523" mass="57962">MDINLSTLDLVIFGVYILAVLALGLYASQKGKQTKRDYFLAGDKLPWWMIGGSIIAANISSHHLVGAMGAAYDRGFVVIAMEWGAILVGFNALLWIFLPFYIRNGFYTVPEFLQRRFGAATRSTYAFLILLTYVFVEISAVLYLGALALHALLDIPVFTSILALAALTGVYTILGGLRAVIWTEMMQLVILVIGGAILTVATMNAAGGIDTLLATTRDWHLFLPADDPDFPWTMYLGGVLCISTFYCATNQFIVQRVLAAKNEWHARMGVIFGDYLKFLVPLIITLPALVAYKIVPNLEKPDLLFPTLVKLLLPSGLVGLVMAGLIAAVMSHLSGAINSCTTILTVDVYLAFFKKDATEQQAVRFGRLAGTVIILLGILCTLLLMQYSHKPIFIYLMNAYGLFTPGIATMFLLGILWKRTTEPGALAAGILTIPLSMALEYFFPEMPFFNRTGIVFWICMATCVAVSLLTKPKPETELEGLIWSKESLTLRPEEKEQQQGWRNPVIWWAIITAMVLFFYLRFP</sequence>
<keyword evidence="9" id="KW-1185">Reference proteome</keyword>
<feature type="transmembrane region" description="Helical" evidence="7">
    <location>
        <begin position="423"/>
        <end position="442"/>
    </location>
</feature>
<feature type="transmembrane region" description="Helical" evidence="7">
    <location>
        <begin position="6"/>
        <end position="26"/>
    </location>
</feature>
<evidence type="ECO:0000313" key="8">
    <source>
        <dbReference type="EMBL" id="GAA4438177.1"/>
    </source>
</evidence>
<feature type="transmembrane region" description="Helical" evidence="7">
    <location>
        <begin position="307"/>
        <end position="329"/>
    </location>
</feature>
<evidence type="ECO:0000256" key="4">
    <source>
        <dbReference type="ARBA" id="ARBA00022989"/>
    </source>
</evidence>
<dbReference type="Pfam" id="PF00474">
    <property type="entry name" value="SSF"/>
    <property type="match status" value="1"/>
</dbReference>
<feature type="transmembrane region" description="Helical" evidence="7">
    <location>
        <begin position="123"/>
        <end position="149"/>
    </location>
</feature>
<evidence type="ECO:0000256" key="2">
    <source>
        <dbReference type="ARBA" id="ARBA00006434"/>
    </source>
</evidence>
<dbReference type="NCBIfam" id="TIGR00813">
    <property type="entry name" value="sss"/>
    <property type="match status" value="1"/>
</dbReference>
<feature type="transmembrane region" description="Helical" evidence="7">
    <location>
        <begin position="234"/>
        <end position="254"/>
    </location>
</feature>
<dbReference type="InterPro" id="IPR038377">
    <property type="entry name" value="Na/Glc_symporter_sf"/>
</dbReference>
<evidence type="ECO:0000313" key="9">
    <source>
        <dbReference type="Proteomes" id="UP001501508"/>
    </source>
</evidence>
<proteinExistence type="inferred from homology"/>
<keyword evidence="4 7" id="KW-1133">Transmembrane helix</keyword>
<gene>
    <name evidence="8" type="ORF">GCM10023091_18450</name>
</gene>
<evidence type="ECO:0000256" key="5">
    <source>
        <dbReference type="ARBA" id="ARBA00023136"/>
    </source>
</evidence>
<keyword evidence="3 7" id="KW-0812">Transmembrane</keyword>
<comment type="subcellular location">
    <subcellularLocation>
        <location evidence="1">Membrane</location>
        <topology evidence="1">Multi-pass membrane protein</topology>
    </subcellularLocation>
</comment>
<organism evidence="8 9">
    <name type="scientific">Ravibacter arvi</name>
    <dbReference type="NCBI Taxonomy" id="2051041"/>
    <lineage>
        <taxon>Bacteria</taxon>
        <taxon>Pseudomonadati</taxon>
        <taxon>Bacteroidota</taxon>
        <taxon>Cytophagia</taxon>
        <taxon>Cytophagales</taxon>
        <taxon>Spirosomataceae</taxon>
        <taxon>Ravibacter</taxon>
    </lineage>
</organism>
<feature type="transmembrane region" description="Helical" evidence="7">
    <location>
        <begin position="365"/>
        <end position="385"/>
    </location>
</feature>
<evidence type="ECO:0000256" key="7">
    <source>
        <dbReference type="SAM" id="Phobius"/>
    </source>
</evidence>
<dbReference type="PROSITE" id="PS50283">
    <property type="entry name" value="NA_SOLUT_SYMP_3"/>
    <property type="match status" value="1"/>
</dbReference>
<name>A0ABP8LVT0_9BACT</name>
<reference evidence="9" key="1">
    <citation type="journal article" date="2019" name="Int. J. Syst. Evol. Microbiol.">
        <title>The Global Catalogue of Microorganisms (GCM) 10K type strain sequencing project: providing services to taxonomists for standard genome sequencing and annotation.</title>
        <authorList>
            <consortium name="The Broad Institute Genomics Platform"/>
            <consortium name="The Broad Institute Genome Sequencing Center for Infectious Disease"/>
            <person name="Wu L."/>
            <person name="Ma J."/>
        </authorList>
    </citation>
    <scope>NUCLEOTIDE SEQUENCE [LARGE SCALE GENOMIC DNA]</scope>
    <source>
        <strain evidence="9">JCM 31920</strain>
    </source>
</reference>
<feature type="transmembrane region" description="Helical" evidence="7">
    <location>
        <begin position="505"/>
        <end position="522"/>
    </location>
</feature>
<feature type="transmembrane region" description="Helical" evidence="7">
    <location>
        <begin position="83"/>
        <end position="102"/>
    </location>
</feature>
<dbReference type="EMBL" id="BAABEY010000018">
    <property type="protein sequence ID" value="GAA4438177.1"/>
    <property type="molecule type" value="Genomic_DNA"/>
</dbReference>